<reference evidence="12" key="1">
    <citation type="submission" date="2021-02" db="EMBL/GenBank/DDBJ databases">
        <authorList>
            <person name="Nowell W R."/>
        </authorList>
    </citation>
    <scope>NUCLEOTIDE SEQUENCE</scope>
</reference>
<dbReference type="InterPro" id="IPR013740">
    <property type="entry name" value="Redoxin"/>
</dbReference>
<dbReference type="EMBL" id="CAJNOR010000961">
    <property type="protein sequence ID" value="CAF1046269.1"/>
    <property type="molecule type" value="Genomic_DNA"/>
</dbReference>
<dbReference type="Gene3D" id="3.40.30.10">
    <property type="entry name" value="Glutaredoxin"/>
    <property type="match status" value="1"/>
</dbReference>
<dbReference type="SUPFAM" id="SSF52833">
    <property type="entry name" value="Thioredoxin-like"/>
    <property type="match status" value="1"/>
</dbReference>
<proteinExistence type="inferred from homology"/>
<dbReference type="GO" id="GO:0005737">
    <property type="term" value="C:cytoplasm"/>
    <property type="evidence" value="ECO:0007669"/>
    <property type="project" value="TreeGrafter"/>
</dbReference>
<evidence type="ECO:0000256" key="4">
    <source>
        <dbReference type="ARBA" id="ARBA00022559"/>
    </source>
</evidence>
<evidence type="ECO:0000256" key="3">
    <source>
        <dbReference type="ARBA" id="ARBA00014329"/>
    </source>
</evidence>
<comment type="caution">
    <text evidence="12">The sequence shown here is derived from an EMBL/GenBank/DDBJ whole genome shotgun (WGS) entry which is preliminary data.</text>
</comment>
<name>A0A814K0W8_ADIRI</name>
<keyword evidence="8" id="KW-0676">Redox-active center</keyword>
<evidence type="ECO:0000256" key="5">
    <source>
        <dbReference type="ARBA" id="ARBA00022862"/>
    </source>
</evidence>
<keyword evidence="6" id="KW-0560">Oxidoreductase</keyword>
<feature type="domain" description="Thioredoxin" evidence="11">
    <location>
        <begin position="22"/>
        <end position="191"/>
    </location>
</feature>
<keyword evidence="5" id="KW-0049">Antioxidant</keyword>
<accession>A0A814K0W8</accession>
<evidence type="ECO:0000313" key="14">
    <source>
        <dbReference type="Proteomes" id="UP000663828"/>
    </source>
</evidence>
<dbReference type="GO" id="GO:0034599">
    <property type="term" value="P:cellular response to oxidative stress"/>
    <property type="evidence" value="ECO:0007669"/>
    <property type="project" value="TreeGrafter"/>
</dbReference>
<dbReference type="Proteomes" id="UP000663828">
    <property type="component" value="Unassembled WGS sequence"/>
</dbReference>
<dbReference type="PROSITE" id="PS51352">
    <property type="entry name" value="THIOREDOXIN_2"/>
    <property type="match status" value="1"/>
</dbReference>
<dbReference type="OrthoDB" id="338622at2759"/>
<dbReference type="PANTHER" id="PTHR42801">
    <property type="entry name" value="THIOREDOXIN-DEPENDENT PEROXIDE REDUCTASE"/>
    <property type="match status" value="1"/>
</dbReference>
<keyword evidence="4" id="KW-0575">Peroxidase</keyword>
<dbReference type="InterPro" id="IPR036249">
    <property type="entry name" value="Thioredoxin-like_sf"/>
</dbReference>
<evidence type="ECO:0000256" key="10">
    <source>
        <dbReference type="ARBA" id="ARBA00033191"/>
    </source>
</evidence>
<sequence length="192" mass="21938">MNRFDLPDNLPVPVDDGQCAHLHVGMEFPVDVLTSLPTTNHHTVNISSYPRTVIYFYPRTGKPNQKLPDGWDAIPGARGCTPESCAFRDHYKELQELGANVYGCSTQTTEYQQEVVDRLHLPFDLLSDAELKLMNHLKLPYFTLAELDNVPLIKRLTIIVKDNKIEHVFYPIFPSDKHAAEVLNWLKQNPIE</sequence>
<evidence type="ECO:0000256" key="1">
    <source>
        <dbReference type="ARBA" id="ARBA00003330"/>
    </source>
</evidence>
<dbReference type="EMBL" id="CAJNOJ010000177">
    <property type="protein sequence ID" value="CAF1246891.1"/>
    <property type="molecule type" value="Genomic_DNA"/>
</dbReference>
<dbReference type="InterPro" id="IPR050924">
    <property type="entry name" value="Peroxiredoxin_BCP/PrxQ"/>
</dbReference>
<evidence type="ECO:0000256" key="9">
    <source>
        <dbReference type="ARBA" id="ARBA00031861"/>
    </source>
</evidence>
<dbReference type="GO" id="GO:0008379">
    <property type="term" value="F:thioredoxin peroxidase activity"/>
    <property type="evidence" value="ECO:0007669"/>
    <property type="project" value="TreeGrafter"/>
</dbReference>
<evidence type="ECO:0000256" key="8">
    <source>
        <dbReference type="ARBA" id="ARBA00023284"/>
    </source>
</evidence>
<dbReference type="GO" id="GO:0045454">
    <property type="term" value="P:cell redox homeostasis"/>
    <property type="evidence" value="ECO:0007669"/>
    <property type="project" value="TreeGrafter"/>
</dbReference>
<keyword evidence="7" id="KW-1015">Disulfide bond</keyword>
<dbReference type="Pfam" id="PF08534">
    <property type="entry name" value="Redoxin"/>
    <property type="match status" value="1"/>
</dbReference>
<dbReference type="CDD" id="cd03017">
    <property type="entry name" value="PRX_BCP"/>
    <property type="match status" value="1"/>
</dbReference>
<evidence type="ECO:0000256" key="6">
    <source>
        <dbReference type="ARBA" id="ARBA00023002"/>
    </source>
</evidence>
<comment type="function">
    <text evidence="1">Thiol-specific peroxidase that catalyzes the reduction of hydrogen peroxide and organic hydroperoxides to water and alcohols, respectively. Plays a role in cell protection against oxidative stress by detoxifying peroxides and as sensor of hydrogen peroxide-mediated signaling events.</text>
</comment>
<comment type="similarity">
    <text evidence="2">Belongs to the peroxiredoxin family. Prx5 subfamily.</text>
</comment>
<dbReference type="InterPro" id="IPR013766">
    <property type="entry name" value="Thioredoxin_domain"/>
</dbReference>
<evidence type="ECO:0000259" key="11">
    <source>
        <dbReference type="PROSITE" id="PS51352"/>
    </source>
</evidence>
<evidence type="ECO:0000256" key="7">
    <source>
        <dbReference type="ARBA" id="ARBA00023157"/>
    </source>
</evidence>
<protein>
    <recommendedName>
        <fullName evidence="3">Peroxiredoxin-5, mitochondrial</fullName>
    </recommendedName>
    <alternativeName>
        <fullName evidence="9">Peroxiredoxin V</fullName>
    </alternativeName>
    <alternativeName>
        <fullName evidence="10">Thioredoxin-dependent peroxiredoxin 5</fullName>
    </alternativeName>
</protein>
<dbReference type="AlphaFoldDB" id="A0A814K0W8"/>
<organism evidence="12 14">
    <name type="scientific">Adineta ricciae</name>
    <name type="common">Rotifer</name>
    <dbReference type="NCBI Taxonomy" id="249248"/>
    <lineage>
        <taxon>Eukaryota</taxon>
        <taxon>Metazoa</taxon>
        <taxon>Spiralia</taxon>
        <taxon>Gnathifera</taxon>
        <taxon>Rotifera</taxon>
        <taxon>Eurotatoria</taxon>
        <taxon>Bdelloidea</taxon>
        <taxon>Adinetida</taxon>
        <taxon>Adinetidae</taxon>
        <taxon>Adineta</taxon>
    </lineage>
</organism>
<gene>
    <name evidence="13" type="ORF">EDS130_LOCUS27759</name>
    <name evidence="12" type="ORF">XAT740_LOCUS15534</name>
</gene>
<evidence type="ECO:0000256" key="2">
    <source>
        <dbReference type="ARBA" id="ARBA00010505"/>
    </source>
</evidence>
<dbReference type="Proteomes" id="UP000663852">
    <property type="component" value="Unassembled WGS sequence"/>
</dbReference>
<evidence type="ECO:0000313" key="13">
    <source>
        <dbReference type="EMBL" id="CAF1246891.1"/>
    </source>
</evidence>
<keyword evidence="14" id="KW-1185">Reference proteome</keyword>
<evidence type="ECO:0000313" key="12">
    <source>
        <dbReference type="EMBL" id="CAF1046269.1"/>
    </source>
</evidence>
<dbReference type="PANTHER" id="PTHR42801:SF21">
    <property type="entry name" value="BCPB PROTEIN"/>
    <property type="match status" value="1"/>
</dbReference>